<feature type="compositionally biased region" description="Low complexity" evidence="1">
    <location>
        <begin position="141"/>
        <end position="155"/>
    </location>
</feature>
<evidence type="ECO:0000259" key="2">
    <source>
        <dbReference type="Pfam" id="PF04825"/>
    </source>
</evidence>
<accession>A0A6J2KNQ3</accession>
<dbReference type="AlphaFoldDB" id="A0A6J2KNQ3"/>
<feature type="compositionally biased region" description="Basic and acidic residues" evidence="1">
    <location>
        <begin position="176"/>
        <end position="192"/>
    </location>
</feature>
<evidence type="ECO:0000256" key="1">
    <source>
        <dbReference type="SAM" id="MobiDB-lite"/>
    </source>
</evidence>
<organism evidence="3 4">
    <name type="scientific">Bombyx mandarina</name>
    <name type="common">Wild silk moth</name>
    <name type="synonym">Wild silkworm</name>
    <dbReference type="NCBI Taxonomy" id="7092"/>
    <lineage>
        <taxon>Eukaryota</taxon>
        <taxon>Metazoa</taxon>
        <taxon>Ecdysozoa</taxon>
        <taxon>Arthropoda</taxon>
        <taxon>Hexapoda</taxon>
        <taxon>Insecta</taxon>
        <taxon>Pterygota</taxon>
        <taxon>Neoptera</taxon>
        <taxon>Endopterygota</taxon>
        <taxon>Lepidoptera</taxon>
        <taxon>Glossata</taxon>
        <taxon>Ditrysia</taxon>
        <taxon>Bombycoidea</taxon>
        <taxon>Bombycidae</taxon>
        <taxon>Bombycinae</taxon>
        <taxon>Bombyx</taxon>
    </lineage>
</organism>
<dbReference type="InterPro" id="IPR006910">
    <property type="entry name" value="Rad21_Rec8_N"/>
</dbReference>
<dbReference type="KEGG" id="bman:114252739"/>
<dbReference type="GeneID" id="114252739"/>
<reference evidence="4" key="1">
    <citation type="submission" date="2025-08" db="UniProtKB">
        <authorList>
            <consortium name="RefSeq"/>
        </authorList>
    </citation>
    <scope>IDENTIFICATION</scope>
    <source>
        <tissue evidence="4">Silk gland</tissue>
    </source>
</reference>
<protein>
    <submittedName>
        <fullName evidence="4">Dual specificity mitogen-activated protein kinase kinase 1-like</fullName>
    </submittedName>
</protein>
<dbReference type="Pfam" id="PF04825">
    <property type="entry name" value="Rad21_Rec8_N"/>
    <property type="match status" value="1"/>
</dbReference>
<feature type="compositionally biased region" description="Polar residues" evidence="1">
    <location>
        <begin position="124"/>
        <end position="135"/>
    </location>
</feature>
<sequence length="247" mass="27986">MFYNRKLMCSKNLGKAWKAANDITITDEEDINLLKICTKLGNWMSSDEQEARRRFSLRTSATFLDGAAKLYKRGIQQLLEDASKLDKEMSCKRRRSGFSTQTVLNNTSTHSSSSVPTPELIMNSRRSQSIDTSPILTIKRNNNNYNKSNDNNSFSFVGPIISPDMSHENTINPEKSSSKNDRSKNQTSKRDQGVQTSSNSHDEGDDITNGFDKNLPFGYILIHDNYNSKIPSRIIFSSLNSEVRRLL</sequence>
<feature type="domain" description="Rad21/Rec8-like protein N-terminal" evidence="2">
    <location>
        <begin position="1"/>
        <end position="106"/>
    </location>
</feature>
<dbReference type="OrthoDB" id="7433844at2759"/>
<gene>
    <name evidence="4" type="primary">LOC114252739</name>
</gene>
<feature type="region of interest" description="Disordered" evidence="1">
    <location>
        <begin position="95"/>
        <end position="207"/>
    </location>
</feature>
<evidence type="ECO:0000313" key="4">
    <source>
        <dbReference type="RefSeq" id="XP_028043153.1"/>
    </source>
</evidence>
<name>A0A6J2KNQ3_BOMMA</name>
<evidence type="ECO:0000313" key="3">
    <source>
        <dbReference type="Proteomes" id="UP000504629"/>
    </source>
</evidence>
<feature type="compositionally biased region" description="Low complexity" evidence="1">
    <location>
        <begin position="102"/>
        <end position="118"/>
    </location>
</feature>
<dbReference type="Proteomes" id="UP000504629">
    <property type="component" value="Unplaced"/>
</dbReference>
<proteinExistence type="predicted"/>
<keyword evidence="3" id="KW-1185">Reference proteome</keyword>
<dbReference type="RefSeq" id="XP_028043153.1">
    <property type="nucleotide sequence ID" value="XM_028187352.1"/>
</dbReference>